<keyword evidence="7" id="KW-0931">ER-Golgi transport</keyword>
<dbReference type="Pfam" id="PF01602">
    <property type="entry name" value="Adaptin_N"/>
    <property type="match status" value="1"/>
</dbReference>
<dbReference type="GO" id="GO:0006891">
    <property type="term" value="P:intra-Golgi vesicle-mediated transport"/>
    <property type="evidence" value="ECO:0007669"/>
    <property type="project" value="TreeGrafter"/>
</dbReference>
<evidence type="ECO:0000256" key="5">
    <source>
        <dbReference type="ARBA" id="ARBA00022490"/>
    </source>
</evidence>
<dbReference type="Pfam" id="PF08752">
    <property type="entry name" value="COP-gamma_platf"/>
    <property type="match status" value="1"/>
</dbReference>
<feature type="compositionally biased region" description="Low complexity" evidence="13">
    <location>
        <begin position="396"/>
        <end position="420"/>
    </location>
</feature>
<dbReference type="PANTHER" id="PTHR10261">
    <property type="entry name" value="COATOMER SUBUNIT GAMMA"/>
    <property type="match status" value="1"/>
</dbReference>
<keyword evidence="8" id="KW-0653">Protein transport</keyword>
<comment type="caution">
    <text evidence="16">The sequence shown here is derived from an EMBL/GenBank/DDBJ whole genome shotgun (WGS) entry which is preliminary data.</text>
</comment>
<evidence type="ECO:0000256" key="1">
    <source>
        <dbReference type="ARBA" id="ARBA00004255"/>
    </source>
</evidence>
<evidence type="ECO:0000256" key="6">
    <source>
        <dbReference type="ARBA" id="ARBA00022737"/>
    </source>
</evidence>
<organism evidence="16 17">
    <name type="scientific">Streblomastix strix</name>
    <dbReference type="NCBI Taxonomy" id="222440"/>
    <lineage>
        <taxon>Eukaryota</taxon>
        <taxon>Metamonada</taxon>
        <taxon>Preaxostyla</taxon>
        <taxon>Oxymonadida</taxon>
        <taxon>Streblomastigidae</taxon>
        <taxon>Streblomastix</taxon>
    </lineage>
</organism>
<feature type="domain" description="Coatomer gamma subunit appendage Ig-like subdomain" evidence="15">
    <location>
        <begin position="1167"/>
        <end position="1299"/>
    </location>
</feature>
<feature type="region of interest" description="Disordered" evidence="13">
    <location>
        <begin position="479"/>
        <end position="536"/>
    </location>
</feature>
<feature type="compositionally biased region" description="Basic and acidic residues" evidence="13">
    <location>
        <begin position="364"/>
        <end position="379"/>
    </location>
</feature>
<dbReference type="PANTHER" id="PTHR10261:SF0">
    <property type="entry name" value="COATOMER SUBUNIT GAMMA-2"/>
    <property type="match status" value="1"/>
</dbReference>
<feature type="coiled-coil region" evidence="12">
    <location>
        <begin position="653"/>
        <end position="683"/>
    </location>
</feature>
<evidence type="ECO:0000313" key="16">
    <source>
        <dbReference type="EMBL" id="KAA6394186.1"/>
    </source>
</evidence>
<evidence type="ECO:0000313" key="17">
    <source>
        <dbReference type="Proteomes" id="UP000324800"/>
    </source>
</evidence>
<dbReference type="GO" id="GO:0006888">
    <property type="term" value="P:endoplasmic reticulum to Golgi vesicle-mediated transport"/>
    <property type="evidence" value="ECO:0007669"/>
    <property type="project" value="TreeGrafter"/>
</dbReference>
<dbReference type="EMBL" id="SNRW01002015">
    <property type="protein sequence ID" value="KAA6394186.1"/>
    <property type="molecule type" value="Genomic_DNA"/>
</dbReference>
<dbReference type="InterPro" id="IPR016024">
    <property type="entry name" value="ARM-type_fold"/>
</dbReference>
<gene>
    <name evidence="16" type="ORF">EZS28_010286</name>
</gene>
<keyword evidence="10" id="KW-0472">Membrane</keyword>
<keyword evidence="6" id="KW-0677">Repeat</keyword>
<dbReference type="GO" id="GO:0006886">
    <property type="term" value="P:intracellular protein transport"/>
    <property type="evidence" value="ECO:0007669"/>
    <property type="project" value="InterPro"/>
</dbReference>
<dbReference type="OrthoDB" id="1074925at2759"/>
<dbReference type="InterPro" id="IPR011989">
    <property type="entry name" value="ARM-like"/>
</dbReference>
<evidence type="ECO:0000256" key="12">
    <source>
        <dbReference type="SAM" id="Coils"/>
    </source>
</evidence>
<evidence type="ECO:0000256" key="8">
    <source>
        <dbReference type="ARBA" id="ARBA00022927"/>
    </source>
</evidence>
<feature type="region of interest" description="Disordered" evidence="13">
    <location>
        <begin position="364"/>
        <end position="424"/>
    </location>
</feature>
<feature type="compositionally biased region" description="Polar residues" evidence="13">
    <location>
        <begin position="380"/>
        <end position="395"/>
    </location>
</feature>
<protein>
    <submittedName>
        <fullName evidence="16">Putative Coatomer subunit gamma</fullName>
    </submittedName>
</protein>
<dbReference type="Gene3D" id="1.25.10.10">
    <property type="entry name" value="Leucine-rich Repeat Variant"/>
    <property type="match status" value="1"/>
</dbReference>
<evidence type="ECO:0000256" key="9">
    <source>
        <dbReference type="ARBA" id="ARBA00023034"/>
    </source>
</evidence>
<evidence type="ECO:0000256" key="10">
    <source>
        <dbReference type="ARBA" id="ARBA00023136"/>
    </source>
</evidence>
<comment type="similarity">
    <text evidence="3">Belongs to the COPG family.</text>
</comment>
<dbReference type="GO" id="GO:0030126">
    <property type="term" value="C:COPI vesicle coat"/>
    <property type="evidence" value="ECO:0007669"/>
    <property type="project" value="InterPro"/>
</dbReference>
<evidence type="ECO:0000256" key="7">
    <source>
        <dbReference type="ARBA" id="ARBA00022892"/>
    </source>
</evidence>
<keyword evidence="4" id="KW-0813">Transport</keyword>
<sequence>MIQEEKTKREGVISSNGVDKMLTLNQAREFHKAGIRASIQRTILTRILYLIHTGDKIFEKEAESIFFGLTKLFITPNYNLHRLLFLGVKALRPSPDIVIVVTSSLLKDIAGENHSFHSNALRVLTQVVDNTFLQQVEKYFQAALVNSNPMIVSAGLLACLKLAKTNPESVRRWMPQVMECIRKNPSFIIQYHALLVALELGSNDLVKMMKTLVDEAKSITNATGQCLLIREAGRVLAKMKLASLTVVQMNNQDITFGNSSNGQQPDHRMLLLVENGLTSPSARVQLEAVKAILLIGAAGGNLSTSTSDLSAFKEVWDWNDKIYQKIQNALSQLLDVQNSSARFGAMKSLFQYAMSKVNMNDILKKKSDKENEQQKDKNENMSSIGSKTAPNIKGTQSQQNKQNKPSQLQQQSSQSQQSQSILPGSDILRLVPQQTLEKLLSDSNKTTATRAALLLILGSEDSCFGFAVPDIERDRDKQLNKNNEQESSNNQKKIDKNGKPLFIGNQDQNQSEDGQQINDSDQQQEDNKQINNINSGYKGTEVDKNIQILISTVAEEQKIEILYAVIAHILAVPKHYPQGFCYLAEFLRSEASKQFKTVVTDAIIMIMQRFPQAQEDGLFRLCEYIEDCDEPIVARRIIDLLADGTCAWHDEQYKRLLNNRQKRKEMNQRLKQLDLLKQKKDDQLLNEKINENQSLNWNSTRNDVIQIQNELEKKLRKQLGITTPNQNINSITTSQQKQSNSNVKLLLEAASQAGLSPNSSSLIQSLLSIGEQAQKNEIEKKKKIDENNKLNSNESNFNSYSQTQQLNENALLSLLTPPNLRSLIYSPSSSPNRFTSLLSGQSQQQQNNMNQFEQAHHLLSIAQKEQQEIQNEVKKMDELKKKNKELNNEYENSNDELLNNKQNEDILLPFQQSSQSTSSSPLTVTFGPFSKFNPQQYIRALYNRALIEESSIRSSAINALSKIAICCCFDDFDEDEYNNEINNNEQTKESEMSKKNQFGSVGTILQDQVQKKNKEEKEDEKRFIEKNYLLRKDVISVLRRLRADENDEVRDRLTSLLNKITHHQNKVKQIKDSKETNKFESKSQISQITSPASLLLVRAMTQPERVINDVQTLVQLAPELLIDNKPTETEQESLIYQYPSSPQLLVQQGIGSSGLGFGSEDDIFRQDDLGTIFKRSRTVALTESEAEYRVALTKIIYTKGIVLKYEVENTLDDQDLVNVSVECSSKDTIGKSFEKKKNEKEKEQLKSNVGKPLHLIRSVPIQVVGSGQRQTTYVVFARDQNGIPIGSVKSSLRFQAIEKNQS</sequence>
<evidence type="ECO:0000256" key="11">
    <source>
        <dbReference type="ARBA" id="ARBA00023329"/>
    </source>
</evidence>
<dbReference type="GO" id="GO:0005783">
    <property type="term" value="C:endoplasmic reticulum"/>
    <property type="evidence" value="ECO:0007669"/>
    <property type="project" value="TreeGrafter"/>
</dbReference>
<dbReference type="SUPFAM" id="SSF49348">
    <property type="entry name" value="Clathrin adaptor appendage domain"/>
    <property type="match status" value="1"/>
</dbReference>
<name>A0A5J4WHM2_9EUKA</name>
<comment type="subcellular location">
    <subcellularLocation>
        <location evidence="2">Cytoplasmic vesicle</location>
        <location evidence="2">COPI-coated vesicle membrane</location>
        <topology evidence="2">Peripheral membrane protein</topology>
        <orientation evidence="2">Cytoplasmic side</orientation>
    </subcellularLocation>
    <subcellularLocation>
        <location evidence="1">Golgi apparatus membrane</location>
        <topology evidence="1">Peripheral membrane protein</topology>
        <orientation evidence="1">Cytoplasmic side</orientation>
    </subcellularLocation>
</comment>
<keyword evidence="11" id="KW-0968">Cytoplasmic vesicle</keyword>
<dbReference type="Gene3D" id="2.60.40.1480">
    <property type="entry name" value="Coatomer, gamma subunit, appendage domain"/>
    <property type="match status" value="1"/>
</dbReference>
<evidence type="ECO:0000256" key="2">
    <source>
        <dbReference type="ARBA" id="ARBA00004347"/>
    </source>
</evidence>
<feature type="compositionally biased region" description="Low complexity" evidence="13">
    <location>
        <begin position="480"/>
        <end position="491"/>
    </location>
</feature>
<dbReference type="InterPro" id="IPR002553">
    <property type="entry name" value="Clathrin/coatomer_adapt-like_N"/>
</dbReference>
<dbReference type="GO" id="GO:0005198">
    <property type="term" value="F:structural molecule activity"/>
    <property type="evidence" value="ECO:0007669"/>
    <property type="project" value="InterPro"/>
</dbReference>
<keyword evidence="12" id="KW-0175">Coiled coil</keyword>
<dbReference type="GO" id="GO:0005793">
    <property type="term" value="C:endoplasmic reticulum-Golgi intermediate compartment"/>
    <property type="evidence" value="ECO:0007669"/>
    <property type="project" value="TreeGrafter"/>
</dbReference>
<feature type="compositionally biased region" description="Polar residues" evidence="13">
    <location>
        <begin position="505"/>
        <end position="521"/>
    </location>
</feature>
<dbReference type="GO" id="GO:0009306">
    <property type="term" value="P:protein secretion"/>
    <property type="evidence" value="ECO:0007669"/>
    <property type="project" value="TreeGrafter"/>
</dbReference>
<dbReference type="InterPro" id="IPR037067">
    <property type="entry name" value="Coatomer_gsu_app_sf"/>
</dbReference>
<evidence type="ECO:0000256" key="4">
    <source>
        <dbReference type="ARBA" id="ARBA00022448"/>
    </source>
</evidence>
<dbReference type="InterPro" id="IPR013041">
    <property type="entry name" value="Clathrin_app_Ig-like_sf"/>
</dbReference>
<dbReference type="Proteomes" id="UP000324800">
    <property type="component" value="Unassembled WGS sequence"/>
</dbReference>
<keyword evidence="5" id="KW-0963">Cytoplasm</keyword>
<dbReference type="SUPFAM" id="SSF48371">
    <property type="entry name" value="ARM repeat"/>
    <property type="match status" value="1"/>
</dbReference>
<feature type="non-terminal residue" evidence="16">
    <location>
        <position position="1302"/>
    </location>
</feature>
<feature type="domain" description="Clathrin/coatomer adaptor adaptin-like N-terminal" evidence="14">
    <location>
        <begin position="40"/>
        <end position="356"/>
    </location>
</feature>
<dbReference type="InterPro" id="IPR017106">
    <property type="entry name" value="Coatomer_gsu"/>
</dbReference>
<dbReference type="InterPro" id="IPR013040">
    <property type="entry name" value="Coatomer_gsu_app_Ig-like_dom"/>
</dbReference>
<evidence type="ECO:0000259" key="14">
    <source>
        <dbReference type="Pfam" id="PF01602"/>
    </source>
</evidence>
<evidence type="ECO:0000256" key="13">
    <source>
        <dbReference type="SAM" id="MobiDB-lite"/>
    </source>
</evidence>
<proteinExistence type="inferred from homology"/>
<evidence type="ECO:0000259" key="15">
    <source>
        <dbReference type="Pfam" id="PF08752"/>
    </source>
</evidence>
<dbReference type="GO" id="GO:0000139">
    <property type="term" value="C:Golgi membrane"/>
    <property type="evidence" value="ECO:0007669"/>
    <property type="project" value="UniProtKB-SubCell"/>
</dbReference>
<reference evidence="16 17" key="1">
    <citation type="submission" date="2019-03" db="EMBL/GenBank/DDBJ databases">
        <title>Single cell metagenomics reveals metabolic interactions within the superorganism composed of flagellate Streblomastix strix and complex community of Bacteroidetes bacteria on its surface.</title>
        <authorList>
            <person name="Treitli S.C."/>
            <person name="Kolisko M."/>
            <person name="Husnik F."/>
            <person name="Keeling P."/>
            <person name="Hampl V."/>
        </authorList>
    </citation>
    <scope>NUCLEOTIDE SEQUENCE [LARGE SCALE GENOMIC DNA]</scope>
    <source>
        <strain evidence="16">ST1C</strain>
    </source>
</reference>
<feature type="coiled-coil region" evidence="12">
    <location>
        <begin position="859"/>
        <end position="907"/>
    </location>
</feature>
<accession>A0A5J4WHM2</accession>
<evidence type="ECO:0000256" key="3">
    <source>
        <dbReference type="ARBA" id="ARBA00010720"/>
    </source>
</evidence>
<keyword evidence="9" id="KW-0333">Golgi apparatus</keyword>